<comment type="caution">
    <text evidence="9">The sequence shown here is derived from an EMBL/GenBank/DDBJ whole genome shotgun (WGS) entry which is preliminary data.</text>
</comment>
<evidence type="ECO:0000256" key="4">
    <source>
        <dbReference type="ARBA" id="ARBA00023143"/>
    </source>
</evidence>
<dbReference type="Proteomes" id="UP001057481">
    <property type="component" value="Unassembled WGS sequence"/>
</dbReference>
<accession>A0ABT0VJ91</accession>
<feature type="domain" description="Flagellar basal body rod protein N-terminal" evidence="7">
    <location>
        <begin position="11"/>
        <end position="35"/>
    </location>
</feature>
<evidence type="ECO:0000256" key="2">
    <source>
        <dbReference type="ARBA" id="ARBA00009677"/>
    </source>
</evidence>
<keyword evidence="10" id="KW-1185">Reference proteome</keyword>
<sequence length="147" mass="16088">MSIFNGLAINTSGLALERLKLDTISTNIANVNTTRTAEGGPYKSKTVTFAENMKNVQNQLNNNDAGFGNRMSYGVRVTGIKEDNTIKRTYDPTNPDANANGYVRESNVNMADQMVQMVQTMRTYEANVSATEANKALLKNALSISKN</sequence>
<dbReference type="PANTHER" id="PTHR30435:SF2">
    <property type="entry name" value="FLAGELLAR BASAL-BODY ROD PROTEIN FLGC"/>
    <property type="match status" value="1"/>
</dbReference>
<comment type="similarity">
    <text evidence="2">Belongs to the flagella basal body rod proteins family.</text>
</comment>
<keyword evidence="9" id="KW-0282">Flagellum</keyword>
<name>A0ABT0VJ91_9LACO</name>
<comment type="subcellular location">
    <subcellularLocation>
        <location evidence="1 6">Bacterial flagellum basal body</location>
    </subcellularLocation>
</comment>
<evidence type="ECO:0000256" key="6">
    <source>
        <dbReference type="RuleBase" id="RU362062"/>
    </source>
</evidence>
<dbReference type="InterPro" id="IPR019776">
    <property type="entry name" value="Flagellar_basal_body_rod_CS"/>
</dbReference>
<evidence type="ECO:0000256" key="1">
    <source>
        <dbReference type="ARBA" id="ARBA00004117"/>
    </source>
</evidence>
<gene>
    <name evidence="9" type="primary">flgC</name>
    <name evidence="9" type="ORF">KAK10_03160</name>
</gene>
<dbReference type="InterPro" id="IPR001444">
    <property type="entry name" value="Flag_bb_rod_N"/>
</dbReference>
<dbReference type="Pfam" id="PF06429">
    <property type="entry name" value="Flg_bbr_C"/>
    <property type="match status" value="1"/>
</dbReference>
<dbReference type="RefSeq" id="WP_205144096.1">
    <property type="nucleotide sequence ID" value="NZ_JAFBDN010000020.1"/>
</dbReference>
<dbReference type="InterPro" id="IPR010930">
    <property type="entry name" value="Flg_bb/hook_C_dom"/>
</dbReference>
<keyword evidence="9" id="KW-0966">Cell projection</keyword>
<evidence type="ECO:0000313" key="10">
    <source>
        <dbReference type="Proteomes" id="UP001057481"/>
    </source>
</evidence>
<reference evidence="9" key="1">
    <citation type="submission" date="2021-04" db="EMBL/GenBank/DDBJ databases">
        <title>Taxonomic assessment of Weissella genus.</title>
        <authorList>
            <person name="Fanelli F."/>
            <person name="Chieffi D."/>
            <person name="Dell'Aquila A."/>
            <person name="Gyu-Sung C."/>
            <person name="Franz C.M.A.P."/>
            <person name="Fusco V."/>
        </authorList>
    </citation>
    <scope>NUCLEOTIDE SEQUENCE</scope>
    <source>
        <strain evidence="9">LMG 25373</strain>
    </source>
</reference>
<evidence type="ECO:0000256" key="5">
    <source>
        <dbReference type="ARBA" id="ARBA00025933"/>
    </source>
</evidence>
<feature type="domain" description="Flagellar basal-body/hook protein C-terminal" evidence="8">
    <location>
        <begin position="100"/>
        <end position="143"/>
    </location>
</feature>
<proteinExistence type="inferred from homology"/>
<organism evidence="9 10">
    <name type="scientific">Periweissella beninensis</name>
    <dbReference type="NCBI Taxonomy" id="504936"/>
    <lineage>
        <taxon>Bacteria</taxon>
        <taxon>Bacillati</taxon>
        <taxon>Bacillota</taxon>
        <taxon>Bacilli</taxon>
        <taxon>Lactobacillales</taxon>
        <taxon>Lactobacillaceae</taxon>
        <taxon>Periweissella</taxon>
    </lineage>
</organism>
<evidence type="ECO:0000313" key="9">
    <source>
        <dbReference type="EMBL" id="MCM2436929.1"/>
    </source>
</evidence>
<dbReference type="EMBL" id="JAGMVS010000042">
    <property type="protein sequence ID" value="MCM2436929.1"/>
    <property type="molecule type" value="Genomic_DNA"/>
</dbReference>
<evidence type="ECO:0000256" key="3">
    <source>
        <dbReference type="ARBA" id="ARBA00017941"/>
    </source>
</evidence>
<dbReference type="InterPro" id="IPR006299">
    <property type="entry name" value="FlgC"/>
</dbReference>
<dbReference type="NCBIfam" id="TIGR01395">
    <property type="entry name" value="FlgC"/>
    <property type="match status" value="1"/>
</dbReference>
<keyword evidence="4 6" id="KW-0975">Bacterial flagellum</keyword>
<evidence type="ECO:0000259" key="7">
    <source>
        <dbReference type="Pfam" id="PF00460"/>
    </source>
</evidence>
<protein>
    <recommendedName>
        <fullName evidence="3 6">Flagellar basal-body rod protein FlgC</fullName>
    </recommendedName>
</protein>
<dbReference type="PANTHER" id="PTHR30435">
    <property type="entry name" value="FLAGELLAR PROTEIN"/>
    <property type="match status" value="1"/>
</dbReference>
<evidence type="ECO:0000259" key="8">
    <source>
        <dbReference type="Pfam" id="PF06429"/>
    </source>
</evidence>
<comment type="subunit">
    <text evidence="5 6">The basal body constitutes a major portion of the flagellar organelle and consists of four rings (L,P,S, and M) mounted on a central rod. The rod consists of about 26 subunits of FlgG in the distal portion, and FlgB, FlgC and FlgF are thought to build up the proximal portion of the rod with about 6 subunits each.</text>
</comment>
<dbReference type="PROSITE" id="PS00588">
    <property type="entry name" value="FLAGELLA_BB_ROD"/>
    <property type="match status" value="1"/>
</dbReference>
<keyword evidence="9" id="KW-0969">Cilium</keyword>
<dbReference type="Pfam" id="PF00460">
    <property type="entry name" value="Flg_bb_rod"/>
    <property type="match status" value="1"/>
</dbReference>